<accession>A0A265UW50</accession>
<dbReference type="PROSITE" id="PS01124">
    <property type="entry name" value="HTH_ARAC_FAMILY_2"/>
    <property type="match status" value="1"/>
</dbReference>
<dbReference type="SMART" id="SM00342">
    <property type="entry name" value="HTH_ARAC"/>
    <property type="match status" value="1"/>
</dbReference>
<evidence type="ECO:0000313" key="7">
    <source>
        <dbReference type="Proteomes" id="UP000216840"/>
    </source>
</evidence>
<dbReference type="Gene3D" id="1.10.10.60">
    <property type="entry name" value="Homeodomain-like"/>
    <property type="match status" value="1"/>
</dbReference>
<dbReference type="Pfam" id="PF12833">
    <property type="entry name" value="HTH_18"/>
    <property type="match status" value="1"/>
</dbReference>
<keyword evidence="1" id="KW-0805">Transcription regulation</keyword>
<feature type="domain" description="HTH araC/xylS-type" evidence="5">
    <location>
        <begin position="266"/>
        <end position="369"/>
    </location>
</feature>
<keyword evidence="4" id="KW-0472">Membrane</keyword>
<dbReference type="Proteomes" id="UP000216840">
    <property type="component" value="Unassembled WGS sequence"/>
</dbReference>
<evidence type="ECO:0000313" key="6">
    <source>
        <dbReference type="EMBL" id="OZV69307.1"/>
    </source>
</evidence>
<feature type="transmembrane region" description="Helical" evidence="4">
    <location>
        <begin position="137"/>
        <end position="161"/>
    </location>
</feature>
<dbReference type="RefSeq" id="WP_094968081.1">
    <property type="nucleotide sequence ID" value="NZ_NGJN01000003.1"/>
</dbReference>
<feature type="transmembrane region" description="Helical" evidence="4">
    <location>
        <begin position="219"/>
        <end position="236"/>
    </location>
</feature>
<dbReference type="OrthoDB" id="6283866at2"/>
<protein>
    <submittedName>
        <fullName evidence="6">AraC family transcriptional regulator</fullName>
    </submittedName>
</protein>
<feature type="transmembrane region" description="Helical" evidence="4">
    <location>
        <begin position="192"/>
        <end position="213"/>
    </location>
</feature>
<name>A0A265UW50_9FLAO</name>
<dbReference type="InterPro" id="IPR018060">
    <property type="entry name" value="HTH_AraC"/>
</dbReference>
<keyword evidence="4" id="KW-1133">Transmembrane helix</keyword>
<dbReference type="InterPro" id="IPR009057">
    <property type="entry name" value="Homeodomain-like_sf"/>
</dbReference>
<dbReference type="AlphaFoldDB" id="A0A265UW50"/>
<dbReference type="SUPFAM" id="SSF46689">
    <property type="entry name" value="Homeodomain-like"/>
    <property type="match status" value="1"/>
</dbReference>
<keyword evidence="2" id="KW-0238">DNA-binding</keyword>
<keyword evidence="3" id="KW-0804">Transcription</keyword>
<dbReference type="PANTHER" id="PTHR43280:SF29">
    <property type="entry name" value="ARAC-FAMILY TRANSCRIPTIONAL REGULATOR"/>
    <property type="match status" value="1"/>
</dbReference>
<evidence type="ECO:0000256" key="1">
    <source>
        <dbReference type="ARBA" id="ARBA00023015"/>
    </source>
</evidence>
<sequence>MKPLELAFIIFLSIGAIQGLIYGIILWFNKNPNKTANQFLAAILFFFSYRLVVEILKLFGLGYYDVFYHIFLEFNWIYGALIYFFVKAYTSPQFKLRINRDWIHFLPVCAEFLWSNFIKTQNFYWDGTRESLSWLGYWGYVVWMQYPTQYVITAALVIIYIRKSEQIIRTKDFETYEIIEHKTKWISRILSILKWYAFIILAVVLIDYLFFDYAFNRSYHYPILIGMALITYWLGLEGFNKKQDIIIEYKTILDDKDRIQLQSIAKKLRRAMVEDKTFKNQELTLKTLSESIDEKSYLVTKCLNLIFKQKFNDFVNTYRINELKLLLNAPENSNYTLLSLAFEAGFNSKASFNRAVKKLTGKSPSHLKP</sequence>
<feature type="transmembrane region" description="Helical" evidence="4">
    <location>
        <begin position="66"/>
        <end position="86"/>
    </location>
</feature>
<feature type="transmembrane region" description="Helical" evidence="4">
    <location>
        <begin position="39"/>
        <end position="60"/>
    </location>
</feature>
<dbReference type="EMBL" id="NGJN01000003">
    <property type="protein sequence ID" value="OZV69307.1"/>
    <property type="molecule type" value="Genomic_DNA"/>
</dbReference>
<feature type="transmembrane region" description="Helical" evidence="4">
    <location>
        <begin position="98"/>
        <end position="117"/>
    </location>
</feature>
<evidence type="ECO:0000259" key="5">
    <source>
        <dbReference type="PROSITE" id="PS01124"/>
    </source>
</evidence>
<evidence type="ECO:0000256" key="3">
    <source>
        <dbReference type="ARBA" id="ARBA00023163"/>
    </source>
</evidence>
<keyword evidence="7" id="KW-1185">Reference proteome</keyword>
<dbReference type="PANTHER" id="PTHR43280">
    <property type="entry name" value="ARAC-FAMILY TRANSCRIPTIONAL REGULATOR"/>
    <property type="match status" value="1"/>
</dbReference>
<dbReference type="GO" id="GO:0003700">
    <property type="term" value="F:DNA-binding transcription factor activity"/>
    <property type="evidence" value="ECO:0007669"/>
    <property type="project" value="InterPro"/>
</dbReference>
<keyword evidence="4" id="KW-0812">Transmembrane</keyword>
<gene>
    <name evidence="6" type="ORF">CA834_07580</name>
</gene>
<evidence type="ECO:0000256" key="4">
    <source>
        <dbReference type="SAM" id="Phobius"/>
    </source>
</evidence>
<dbReference type="InterPro" id="IPR018062">
    <property type="entry name" value="HTH_AraC-typ_CS"/>
</dbReference>
<organism evidence="6 7">
    <name type="scientific">Winogradskyella aurantia</name>
    <dbReference type="NCBI Taxonomy" id="1915063"/>
    <lineage>
        <taxon>Bacteria</taxon>
        <taxon>Pseudomonadati</taxon>
        <taxon>Bacteroidota</taxon>
        <taxon>Flavobacteriia</taxon>
        <taxon>Flavobacteriales</taxon>
        <taxon>Flavobacteriaceae</taxon>
        <taxon>Winogradskyella</taxon>
    </lineage>
</organism>
<comment type="caution">
    <text evidence="6">The sequence shown here is derived from an EMBL/GenBank/DDBJ whole genome shotgun (WGS) entry which is preliminary data.</text>
</comment>
<reference evidence="6 7" key="1">
    <citation type="submission" date="2017-05" db="EMBL/GenBank/DDBJ databases">
        <title>The draft genome sequence of Idiomarina salinarum WNB302.</title>
        <authorList>
            <person name="Sun Y."/>
            <person name="Chen B."/>
            <person name="Du Z."/>
        </authorList>
    </citation>
    <scope>NUCLEOTIDE SEQUENCE [LARGE SCALE GENOMIC DNA]</scope>
    <source>
        <strain evidence="6 7">WNB302</strain>
    </source>
</reference>
<proteinExistence type="predicted"/>
<evidence type="ECO:0000256" key="2">
    <source>
        <dbReference type="ARBA" id="ARBA00023125"/>
    </source>
</evidence>
<dbReference type="PROSITE" id="PS00041">
    <property type="entry name" value="HTH_ARAC_FAMILY_1"/>
    <property type="match status" value="1"/>
</dbReference>
<feature type="transmembrane region" description="Helical" evidence="4">
    <location>
        <begin position="6"/>
        <end position="27"/>
    </location>
</feature>
<dbReference type="GO" id="GO:0043565">
    <property type="term" value="F:sequence-specific DNA binding"/>
    <property type="evidence" value="ECO:0007669"/>
    <property type="project" value="InterPro"/>
</dbReference>